<dbReference type="GO" id="GO:0160141">
    <property type="term" value="F:23S rRNA pseudouridine(955/2504/2580) synthase activity"/>
    <property type="evidence" value="ECO:0007669"/>
    <property type="project" value="UniProtKB-EC"/>
</dbReference>
<dbReference type="SUPFAM" id="SSF55120">
    <property type="entry name" value="Pseudouridine synthase"/>
    <property type="match status" value="1"/>
</dbReference>
<feature type="domain" description="Pseudouridine synthase RsuA/RluA-like" evidence="4">
    <location>
        <begin position="105"/>
        <end position="256"/>
    </location>
</feature>
<dbReference type="GO" id="GO:0000455">
    <property type="term" value="P:enzyme-directed rRNA pseudouridine synthesis"/>
    <property type="evidence" value="ECO:0007669"/>
    <property type="project" value="TreeGrafter"/>
</dbReference>
<dbReference type="PANTHER" id="PTHR21600">
    <property type="entry name" value="MITOCHONDRIAL RNA PSEUDOURIDINE SYNTHASE"/>
    <property type="match status" value="1"/>
</dbReference>
<dbReference type="Gene3D" id="3.30.2350.10">
    <property type="entry name" value="Pseudouridine synthase"/>
    <property type="match status" value="1"/>
</dbReference>
<dbReference type="Proteomes" id="UP000477488">
    <property type="component" value="Unassembled WGS sequence"/>
</dbReference>
<evidence type="ECO:0000256" key="3">
    <source>
        <dbReference type="PROSITE-ProRule" id="PRU00182"/>
    </source>
</evidence>
<dbReference type="Gene3D" id="3.10.290.10">
    <property type="entry name" value="RNA-binding S4 domain"/>
    <property type="match status" value="1"/>
</dbReference>
<dbReference type="GO" id="GO:0003723">
    <property type="term" value="F:RNA binding"/>
    <property type="evidence" value="ECO:0007669"/>
    <property type="project" value="UniProtKB-KW"/>
</dbReference>
<dbReference type="InterPro" id="IPR006224">
    <property type="entry name" value="PsdUridine_synth_RluA-like_CS"/>
</dbReference>
<keyword evidence="6" id="KW-1185">Reference proteome</keyword>
<accession>A0A6L5XKZ5</accession>
<dbReference type="PROSITE" id="PS01129">
    <property type="entry name" value="PSI_RLU"/>
    <property type="match status" value="1"/>
</dbReference>
<protein>
    <submittedName>
        <fullName evidence="5">RluA family pseudouridine synthase</fullName>
    </submittedName>
</protein>
<dbReference type="SUPFAM" id="SSF55174">
    <property type="entry name" value="Alpha-L RNA-binding motif"/>
    <property type="match status" value="1"/>
</dbReference>
<dbReference type="InterPro" id="IPR006145">
    <property type="entry name" value="PsdUridine_synth_RsuA/RluA"/>
</dbReference>
<evidence type="ECO:0000256" key="1">
    <source>
        <dbReference type="ARBA" id="ARBA00010876"/>
    </source>
</evidence>
<dbReference type="CDD" id="cd02869">
    <property type="entry name" value="PseudoU_synth_RluA_like"/>
    <property type="match status" value="1"/>
</dbReference>
<dbReference type="InterPro" id="IPR036986">
    <property type="entry name" value="S4_RNA-bd_sf"/>
</dbReference>
<proteinExistence type="inferred from homology"/>
<dbReference type="EMBL" id="VUMH01000006">
    <property type="protein sequence ID" value="MSS27864.1"/>
    <property type="molecule type" value="Genomic_DNA"/>
</dbReference>
<gene>
    <name evidence="5" type="ORF">FYJ44_07365</name>
</gene>
<evidence type="ECO:0000313" key="5">
    <source>
        <dbReference type="EMBL" id="MSS27864.1"/>
    </source>
</evidence>
<sequence>MVGEAESGQKILQFLQRRLNLPPTLLHRWIRTGQVRLNGGRCKPFARVQTGDMVRLPPFALKMAAQSGAAPIGTANPASTPPEPDQNAAVPLPPVVGTEGPIWALFKPAGLPTHPGTGHSDSLATRLAARYAQAAFKPTPAHRLDKDTSGILLVAASFEALRRLQEAIRERALIKEYVVWVHGRWSWAETRLLRHHLCKEPEHGYEKMRSVGVGTKEQAREALCLVRPLRVRGHESLLLVRLFTGRTHQIRVQLASLGHPVLGDAKYGPPERRAQTGPMRLHALRVILPGGRVFACLPDWTGEHAVGVLPEIMTVPADLRPEVPGAGSFPLAGNEDI</sequence>
<evidence type="ECO:0000313" key="6">
    <source>
        <dbReference type="Proteomes" id="UP000477488"/>
    </source>
</evidence>
<dbReference type="InterPro" id="IPR050188">
    <property type="entry name" value="RluA_PseudoU_synthase"/>
</dbReference>
<name>A0A6L5XKZ5_9BACT</name>
<keyword evidence="2" id="KW-0413">Isomerase</keyword>
<dbReference type="AlphaFoldDB" id="A0A6L5XKZ5"/>
<reference evidence="5 6" key="1">
    <citation type="submission" date="2019-09" db="EMBL/GenBank/DDBJ databases">
        <title>In-depth cultivation of the pig gut microbiome towards novel bacterial diversity and tailored functional studies.</title>
        <authorList>
            <person name="Wylensek D."/>
            <person name="Hitch T.C.A."/>
            <person name="Clavel T."/>
        </authorList>
    </citation>
    <scope>NUCLEOTIDE SEQUENCE [LARGE SCALE GENOMIC DNA]</scope>
    <source>
        <strain evidence="5 6">PG-178-WT-4</strain>
    </source>
</reference>
<dbReference type="PANTHER" id="PTHR21600:SF92">
    <property type="entry name" value="RIBOSOMAL LARGE SUBUNIT PSEUDOURIDINE SYNTHASE C"/>
    <property type="match status" value="1"/>
</dbReference>
<keyword evidence="3" id="KW-0694">RNA-binding</keyword>
<organism evidence="5 6">
    <name type="scientific">Desulfovibrio porci</name>
    <dbReference type="NCBI Taxonomy" id="2605782"/>
    <lineage>
        <taxon>Bacteria</taxon>
        <taxon>Pseudomonadati</taxon>
        <taxon>Thermodesulfobacteriota</taxon>
        <taxon>Desulfovibrionia</taxon>
        <taxon>Desulfovibrionales</taxon>
        <taxon>Desulfovibrionaceae</taxon>
        <taxon>Desulfovibrio</taxon>
    </lineage>
</organism>
<evidence type="ECO:0000256" key="2">
    <source>
        <dbReference type="ARBA" id="ARBA00023235"/>
    </source>
</evidence>
<dbReference type="PROSITE" id="PS50889">
    <property type="entry name" value="S4"/>
    <property type="match status" value="1"/>
</dbReference>
<comment type="similarity">
    <text evidence="1">Belongs to the pseudouridine synthase RluA family.</text>
</comment>
<dbReference type="Pfam" id="PF00849">
    <property type="entry name" value="PseudoU_synth_2"/>
    <property type="match status" value="1"/>
</dbReference>
<comment type="caution">
    <text evidence="5">The sequence shown here is derived from an EMBL/GenBank/DDBJ whole genome shotgun (WGS) entry which is preliminary data.</text>
</comment>
<dbReference type="InterPro" id="IPR020103">
    <property type="entry name" value="PsdUridine_synth_cat_dom_sf"/>
</dbReference>
<evidence type="ECO:0000259" key="4">
    <source>
        <dbReference type="Pfam" id="PF00849"/>
    </source>
</evidence>